<accession>A0ABM9JFH5</accession>
<dbReference type="PROSITE" id="PS00136">
    <property type="entry name" value="SUBTILASE_ASP"/>
    <property type="match status" value="1"/>
</dbReference>
<dbReference type="CDD" id="cd07496">
    <property type="entry name" value="Peptidases_S8_13"/>
    <property type="match status" value="1"/>
</dbReference>
<feature type="signal peptide" evidence="8">
    <location>
        <begin position="1"/>
        <end position="27"/>
    </location>
</feature>
<dbReference type="Gene3D" id="2.60.40.10">
    <property type="entry name" value="Immunoglobulins"/>
    <property type="match status" value="1"/>
</dbReference>
<reference evidence="10 11" key="1">
    <citation type="submission" date="2023-07" db="EMBL/GenBank/DDBJ databases">
        <authorList>
            <person name="Peeters C."/>
        </authorList>
    </citation>
    <scope>NUCLEOTIDE SEQUENCE [LARGE SCALE GENOMIC DNA]</scope>
    <source>
        <strain evidence="10 11">LMG 7141</strain>
    </source>
</reference>
<feature type="chain" id="PRO_5047276648" description="Peptidase S8/S53 domain-containing protein" evidence="8">
    <location>
        <begin position="28"/>
        <end position="651"/>
    </location>
</feature>
<feature type="compositionally biased region" description="Low complexity" evidence="7">
    <location>
        <begin position="596"/>
        <end position="614"/>
    </location>
</feature>
<dbReference type="InterPro" id="IPR023828">
    <property type="entry name" value="Peptidase_S8_Ser-AS"/>
</dbReference>
<evidence type="ECO:0000256" key="7">
    <source>
        <dbReference type="SAM" id="MobiDB-lite"/>
    </source>
</evidence>
<name>A0ABM9JFH5_9RALS</name>
<feature type="domain" description="Peptidase S8/S53" evidence="9">
    <location>
        <begin position="162"/>
        <end position="467"/>
    </location>
</feature>
<dbReference type="SUPFAM" id="SSF52743">
    <property type="entry name" value="Subtilisin-like"/>
    <property type="match status" value="1"/>
</dbReference>
<feature type="region of interest" description="Disordered" evidence="7">
    <location>
        <begin position="596"/>
        <end position="622"/>
    </location>
</feature>
<dbReference type="PROSITE" id="PS51892">
    <property type="entry name" value="SUBTILASE"/>
    <property type="match status" value="1"/>
</dbReference>
<evidence type="ECO:0000259" key="9">
    <source>
        <dbReference type="Pfam" id="PF00082"/>
    </source>
</evidence>
<dbReference type="EMBL" id="CATYWO010000003">
    <property type="protein sequence ID" value="CAJ0792061.1"/>
    <property type="molecule type" value="Genomic_DNA"/>
</dbReference>
<keyword evidence="3 5" id="KW-0378">Hydrolase</keyword>
<dbReference type="Pfam" id="PF22352">
    <property type="entry name" value="K319L-like_PKD"/>
    <property type="match status" value="1"/>
</dbReference>
<dbReference type="RefSeq" id="WP_316658067.1">
    <property type="nucleotide sequence ID" value="NZ_CATYWO010000003.1"/>
</dbReference>
<dbReference type="NCBIfam" id="TIGR03867">
    <property type="entry name" value="MprA_tail"/>
    <property type="match status" value="1"/>
</dbReference>
<comment type="similarity">
    <text evidence="1 5 6">Belongs to the peptidase S8 family.</text>
</comment>
<dbReference type="InterPro" id="IPR023827">
    <property type="entry name" value="Peptidase_S8_Asp-AS"/>
</dbReference>
<keyword evidence="11" id="KW-1185">Reference proteome</keyword>
<keyword evidence="4 5" id="KW-0720">Serine protease</keyword>
<comment type="caution">
    <text evidence="10">The sequence shown here is derived from an EMBL/GenBank/DDBJ whole genome shotgun (WGS) entry which is preliminary data.</text>
</comment>
<evidence type="ECO:0000313" key="10">
    <source>
        <dbReference type="EMBL" id="CAJ0792061.1"/>
    </source>
</evidence>
<dbReference type="CDD" id="cd00146">
    <property type="entry name" value="PKD"/>
    <property type="match status" value="1"/>
</dbReference>
<dbReference type="InterPro" id="IPR050131">
    <property type="entry name" value="Peptidase_S8_subtilisin-like"/>
</dbReference>
<evidence type="ECO:0000256" key="8">
    <source>
        <dbReference type="SAM" id="SignalP"/>
    </source>
</evidence>
<evidence type="ECO:0000256" key="2">
    <source>
        <dbReference type="ARBA" id="ARBA00022670"/>
    </source>
</evidence>
<dbReference type="PANTHER" id="PTHR43806:SF11">
    <property type="entry name" value="CEREVISIN-RELATED"/>
    <property type="match status" value="1"/>
</dbReference>
<gene>
    <name evidence="10" type="ORF">LMG7141_02601</name>
</gene>
<dbReference type="InterPro" id="IPR036852">
    <property type="entry name" value="Peptidase_S8/S53_dom_sf"/>
</dbReference>
<dbReference type="InterPro" id="IPR034176">
    <property type="entry name" value="Peptidases_S8_13"/>
</dbReference>
<dbReference type="PRINTS" id="PR00723">
    <property type="entry name" value="SUBTILISIN"/>
</dbReference>
<dbReference type="Gene3D" id="3.40.50.200">
    <property type="entry name" value="Peptidase S8/S53 domain"/>
    <property type="match status" value="1"/>
</dbReference>
<dbReference type="InterPro" id="IPR013783">
    <property type="entry name" value="Ig-like_fold"/>
</dbReference>
<feature type="active site" description="Charge relay system" evidence="5">
    <location>
        <position position="434"/>
    </location>
</feature>
<dbReference type="InterPro" id="IPR015500">
    <property type="entry name" value="Peptidase_S8_subtilisin-rel"/>
</dbReference>
<evidence type="ECO:0000256" key="1">
    <source>
        <dbReference type="ARBA" id="ARBA00011073"/>
    </source>
</evidence>
<evidence type="ECO:0000256" key="3">
    <source>
        <dbReference type="ARBA" id="ARBA00022801"/>
    </source>
</evidence>
<evidence type="ECO:0000256" key="5">
    <source>
        <dbReference type="PROSITE-ProRule" id="PRU01240"/>
    </source>
</evidence>
<evidence type="ECO:0000256" key="4">
    <source>
        <dbReference type="ARBA" id="ARBA00022825"/>
    </source>
</evidence>
<evidence type="ECO:0000313" key="11">
    <source>
        <dbReference type="Proteomes" id="UP001189616"/>
    </source>
</evidence>
<sequence length="651" mass="64573">MAKMNLTSFKFSALAAGALLPIFSAQAADKSQTPAQPLQWVSQLIVKERGASTAGTLDVASATQRWAAAAQLPLGYKRPMSTGGHVVMLPKAMSLDDAATVARRMEASGQFEYVSPDRKMSPASTVTDPLFSQQWNLMPTSTAAGGANITNAWSTTKGSSLVTVGVVDTGLIATHADLSGANIRTGYDFVSSTAMTGTPDPKTNLSIPLYFVENDGSTEQGRDSDPSDPGNWVSSNDAANYPTFCGGAANSDWHGTFVTGLIAAQQNTIGIAGIAPTTGVLMARALGKCGGVSSDIIDAMTWAAGGAVRAPPHNANPAKVINMSLGGVGSCSSAEQAAVDNVRALGASVIVATGNEAGPVDSPANCSGVIAVTAHTIDGDNASYANIGPQTTLSAPGGGQGTVLTGTGSLIPSLFNNGLQGPTTDAYAQGAGTSFATPHVAGVAALMLSLVPTLTPDQVATLLKQSSRPFPAGTYCATHAGVCGSGMLDGTAALLQTQGKPTLHAATPAAGATANATVTLSAVGGPGFGNSVASVVWNQTAGTAVTVASSGPDANGAISGTFTPPSQGTYSFNVTLTNSAGATATDSVTLNVAAATTTGTPSTGTSGGTTTSTSSGGGGGGGAVDPRFSALLLAAGAAAWLQRRRGAGQAR</sequence>
<keyword evidence="2 5" id="KW-0645">Protease</keyword>
<evidence type="ECO:0000256" key="6">
    <source>
        <dbReference type="RuleBase" id="RU003355"/>
    </source>
</evidence>
<dbReference type="InterPro" id="IPR021206">
    <property type="entry name" value="MprA_tail"/>
</dbReference>
<feature type="region of interest" description="Disordered" evidence="7">
    <location>
        <begin position="215"/>
        <end position="235"/>
    </location>
</feature>
<feature type="active site" description="Charge relay system" evidence="5">
    <location>
        <position position="254"/>
    </location>
</feature>
<dbReference type="PANTHER" id="PTHR43806">
    <property type="entry name" value="PEPTIDASE S8"/>
    <property type="match status" value="1"/>
</dbReference>
<dbReference type="PROSITE" id="PS00137">
    <property type="entry name" value="SUBTILASE_HIS"/>
    <property type="match status" value="1"/>
</dbReference>
<feature type="active site" description="Charge relay system" evidence="5">
    <location>
        <position position="168"/>
    </location>
</feature>
<keyword evidence="8" id="KW-0732">Signal</keyword>
<dbReference type="PROSITE" id="PS00138">
    <property type="entry name" value="SUBTILASE_SER"/>
    <property type="match status" value="1"/>
</dbReference>
<protein>
    <recommendedName>
        <fullName evidence="9">Peptidase S8/S53 domain-containing protein</fullName>
    </recommendedName>
</protein>
<organism evidence="10 11">
    <name type="scientific">Ralstonia condita</name>
    <dbReference type="NCBI Taxonomy" id="3058600"/>
    <lineage>
        <taxon>Bacteria</taxon>
        <taxon>Pseudomonadati</taxon>
        <taxon>Pseudomonadota</taxon>
        <taxon>Betaproteobacteria</taxon>
        <taxon>Burkholderiales</taxon>
        <taxon>Burkholderiaceae</taxon>
        <taxon>Ralstonia</taxon>
    </lineage>
</organism>
<dbReference type="InterPro" id="IPR000209">
    <property type="entry name" value="Peptidase_S8/S53_dom"/>
</dbReference>
<dbReference type="InterPro" id="IPR022398">
    <property type="entry name" value="Peptidase_S8_His-AS"/>
</dbReference>
<dbReference type="Pfam" id="PF00082">
    <property type="entry name" value="Peptidase_S8"/>
    <property type="match status" value="1"/>
</dbReference>
<proteinExistence type="inferred from homology"/>
<dbReference type="Proteomes" id="UP001189616">
    <property type="component" value="Unassembled WGS sequence"/>
</dbReference>